<evidence type="ECO:0000256" key="8">
    <source>
        <dbReference type="SAM" id="MobiDB-lite"/>
    </source>
</evidence>
<feature type="transmembrane region" description="Helical" evidence="9">
    <location>
        <begin position="380"/>
        <end position="401"/>
    </location>
</feature>
<dbReference type="PANTHER" id="PTHR46154">
    <property type="match status" value="1"/>
</dbReference>
<comment type="similarity">
    <text evidence="2 7">Belongs to the sodium:solute symporter (SSF) (TC 2.A.21) family.</text>
</comment>
<feature type="transmembrane region" description="Helical" evidence="9">
    <location>
        <begin position="241"/>
        <end position="262"/>
    </location>
</feature>
<gene>
    <name evidence="10" type="primary">DUR3.1</name>
</gene>
<dbReference type="InterPro" id="IPR038377">
    <property type="entry name" value="Na/Glc_symporter_sf"/>
</dbReference>
<feature type="transmembrane region" description="Helical" evidence="9">
    <location>
        <begin position="492"/>
        <end position="513"/>
    </location>
</feature>
<comment type="subcellular location">
    <subcellularLocation>
        <location evidence="1">Membrane</location>
        <topology evidence="1">Multi-pass membrane protein</topology>
    </subcellularLocation>
</comment>
<keyword evidence="6 9" id="KW-0472">Membrane</keyword>
<keyword evidence="5 9" id="KW-1133">Transmembrane helix</keyword>
<feature type="region of interest" description="Disordered" evidence="8">
    <location>
        <begin position="732"/>
        <end position="753"/>
    </location>
</feature>
<dbReference type="CDD" id="cd11476">
    <property type="entry name" value="SLC5sbd_DUR3"/>
    <property type="match status" value="1"/>
</dbReference>
<evidence type="ECO:0000256" key="6">
    <source>
        <dbReference type="ARBA" id="ARBA00023136"/>
    </source>
</evidence>
<keyword evidence="4 9" id="KW-0812">Transmembrane</keyword>
<feature type="transmembrane region" description="Helical" evidence="9">
    <location>
        <begin position="211"/>
        <end position="229"/>
    </location>
</feature>
<dbReference type="PANTHER" id="PTHR46154:SF4">
    <property type="entry name" value="UREA ACTIVE TRANSPORTER"/>
    <property type="match status" value="1"/>
</dbReference>
<dbReference type="Gene3D" id="1.20.1730.10">
    <property type="entry name" value="Sodium/glucose cotransporter"/>
    <property type="match status" value="1"/>
</dbReference>
<evidence type="ECO:0000313" key="10">
    <source>
        <dbReference type="EMBL" id="QPB67291.1"/>
    </source>
</evidence>
<feature type="transmembrane region" description="Helical" evidence="9">
    <location>
        <begin position="57"/>
        <end position="80"/>
    </location>
</feature>
<dbReference type="GO" id="GO:0005886">
    <property type="term" value="C:plasma membrane"/>
    <property type="evidence" value="ECO:0007669"/>
    <property type="project" value="TreeGrafter"/>
</dbReference>
<feature type="transmembrane region" description="Helical" evidence="9">
    <location>
        <begin position="622"/>
        <end position="646"/>
    </location>
</feature>
<dbReference type="InterPro" id="IPR001734">
    <property type="entry name" value="Na/solute_symporter"/>
</dbReference>
<accession>A0A7S7YGP7</accession>
<protein>
    <submittedName>
        <fullName evidence="10">Urea active transporter 3.1</fullName>
    </submittedName>
</protein>
<feature type="transmembrane region" description="Helical" evidence="9">
    <location>
        <begin position="136"/>
        <end position="156"/>
    </location>
</feature>
<evidence type="ECO:0000256" key="2">
    <source>
        <dbReference type="ARBA" id="ARBA00006434"/>
    </source>
</evidence>
<evidence type="ECO:0000256" key="1">
    <source>
        <dbReference type="ARBA" id="ARBA00004141"/>
    </source>
</evidence>
<feature type="transmembrane region" description="Helical" evidence="9">
    <location>
        <begin position="533"/>
        <end position="553"/>
    </location>
</feature>
<organism evidence="10">
    <name type="scientific">Bangia sp. ESS1</name>
    <dbReference type="NCBI Taxonomy" id="2651159"/>
    <lineage>
        <taxon>Eukaryota</taxon>
        <taxon>Rhodophyta</taxon>
        <taxon>Bangiophyceae</taxon>
        <taxon>Bangiales</taxon>
        <taxon>Bangiaceae</taxon>
        <taxon>Bangia</taxon>
    </lineage>
</organism>
<evidence type="ECO:0000256" key="7">
    <source>
        <dbReference type="RuleBase" id="RU362091"/>
    </source>
</evidence>
<dbReference type="EMBL" id="MN337337">
    <property type="protein sequence ID" value="QPB67291.1"/>
    <property type="molecule type" value="mRNA"/>
</dbReference>
<evidence type="ECO:0000256" key="3">
    <source>
        <dbReference type="ARBA" id="ARBA00022448"/>
    </source>
</evidence>
<name>A0A7S7YGP7_9RHOD</name>
<feature type="transmembrane region" description="Helical" evidence="9">
    <location>
        <begin position="465"/>
        <end position="485"/>
    </location>
</feature>
<evidence type="ECO:0000256" key="4">
    <source>
        <dbReference type="ARBA" id="ARBA00022692"/>
    </source>
</evidence>
<proteinExistence type="evidence at transcript level"/>
<feature type="transmembrane region" description="Helical" evidence="9">
    <location>
        <begin position="592"/>
        <end position="610"/>
    </location>
</feature>
<dbReference type="PROSITE" id="PS50283">
    <property type="entry name" value="NA_SOLUT_SYMP_3"/>
    <property type="match status" value="1"/>
</dbReference>
<dbReference type="GO" id="GO:0015204">
    <property type="term" value="F:urea transmembrane transporter activity"/>
    <property type="evidence" value="ECO:0007669"/>
    <property type="project" value="InterPro"/>
</dbReference>
<dbReference type="InterPro" id="IPR031155">
    <property type="entry name" value="DUR"/>
</dbReference>
<evidence type="ECO:0000256" key="9">
    <source>
        <dbReference type="SAM" id="Phobius"/>
    </source>
</evidence>
<evidence type="ECO:0000256" key="5">
    <source>
        <dbReference type="ARBA" id="ARBA00022989"/>
    </source>
</evidence>
<feature type="transmembrane region" description="Helical" evidence="9">
    <location>
        <begin position="300"/>
        <end position="317"/>
    </location>
</feature>
<feature type="transmembrane region" description="Helical" evidence="9">
    <location>
        <begin position="177"/>
        <end position="199"/>
    </location>
</feature>
<feature type="transmembrane region" description="Helical" evidence="9">
    <location>
        <begin position="436"/>
        <end position="459"/>
    </location>
</feature>
<feature type="transmembrane region" description="Helical" evidence="9">
    <location>
        <begin position="337"/>
        <end position="360"/>
    </location>
</feature>
<dbReference type="AlphaFoldDB" id="A0A7S7YGP7"/>
<dbReference type="Pfam" id="PF00474">
    <property type="entry name" value="SSF"/>
    <property type="match status" value="1"/>
</dbReference>
<reference evidence="10" key="1">
    <citation type="submission" date="2019-08" db="EMBL/GenBank/DDBJ databases">
        <title>Phylogenetic and molecular analyses of ammonium, nitrate and urea transporters in 'Bangia' sp. ESS1.</title>
        <authorList>
            <person name="Li C."/>
            <person name="Mikami K."/>
        </authorList>
    </citation>
    <scope>NUCLEOTIDE SEQUENCE</scope>
</reference>
<keyword evidence="3" id="KW-0813">Transport</keyword>
<sequence length="753" mass="79652">MATATAGPGFDLPSHVGCPSGEGVDPPFRNALNLPQYRCNASFFGDIKSPEHPLAVWTGYFVIVGLGISFGIFTVLLVALEQYLFSTVMTSEYFNTAGRSVKTGLSASVIVSQWTWSATLLQSSNVAYLYGVSGPFWYAAGASCQVILFGMLAVLVKLRAPTSHTFLEIIQARWGRVAHTVFLLFALTTSIIVTSMLQLGGSSVVNALTGVNLDVASALIPIGVILYTLAGGLRATFVASYFNTAIIMLFLVTFSFIVFTSHSDIGSPDRMWELLTRASRDVPVANNQNGSYLTFWSRDGVFFGLINLVGNFSTVFIDQSYWQSAIAATPSASWKGFLLGGLCWFAIPFTLATSLGLSSVALSLPITVTEAARGLVPPAAAGHFLGSVGSAAVLVMTFLAVTSSGASEQIAVSSIIAYDVYRTHINPRCSGPQVIFVSRVVILTFGLLMGGLGIALNHLNISLDYLYRLMGVLIGSAVFPVAFSITWGRASGLGAISGALGGLVLGLCSWLGYAATFDGGINLKNTGNTDVMLAGNLMSILSSGIICTLVSFVRPDDCDWSSTQSIPLIEDDPNAFLPFERAEALERAFKRVAGFGVVLTAIIVVLWPLLALPAGVFSRSYFAFYAILSIVWGVVAASVMIILPVWESRHSILVVLTLGMYARRLEAVEAAKVSYHESDAGSGAADEEGGYEVGYADGFAAARAAAAANGGGGVSGDEQLPPDLPIGVGAAGPYAMEDHRPLEPPEPSYRTSF</sequence>